<organism evidence="1 2">
    <name type="scientific">Solanum verrucosum</name>
    <dbReference type="NCBI Taxonomy" id="315347"/>
    <lineage>
        <taxon>Eukaryota</taxon>
        <taxon>Viridiplantae</taxon>
        <taxon>Streptophyta</taxon>
        <taxon>Embryophyta</taxon>
        <taxon>Tracheophyta</taxon>
        <taxon>Spermatophyta</taxon>
        <taxon>Magnoliopsida</taxon>
        <taxon>eudicotyledons</taxon>
        <taxon>Gunneridae</taxon>
        <taxon>Pentapetalae</taxon>
        <taxon>asterids</taxon>
        <taxon>lamiids</taxon>
        <taxon>Solanales</taxon>
        <taxon>Solanaceae</taxon>
        <taxon>Solanoideae</taxon>
        <taxon>Solaneae</taxon>
        <taxon>Solanum</taxon>
    </lineage>
</organism>
<name>A0AAF0ZFV0_SOLVR</name>
<evidence type="ECO:0000313" key="1">
    <source>
        <dbReference type="EMBL" id="WMV38567.1"/>
    </source>
</evidence>
<accession>A0AAF0ZFV0</accession>
<sequence>MISDEVIIINSLHHDKDGLFLSQQKYATSILQRTNMVASRAHPTPLKSISFMAWVHLTEVRWAGIKHVLHYIVGTSHLNLHIFAQSSLNLVGFSDADWADNISALHVSANPVLHTHMEHVELDYHFLREKVIWGAIVTKFAPLHQHIAKIFLPNHCPNISVSYFEPSWVLLLIPPPA</sequence>
<dbReference type="EMBL" id="CP133618">
    <property type="protein sequence ID" value="WMV38567.1"/>
    <property type="molecule type" value="Genomic_DNA"/>
</dbReference>
<dbReference type="AlphaFoldDB" id="A0AAF0ZFV0"/>
<keyword evidence="2" id="KW-1185">Reference proteome</keyword>
<evidence type="ECO:0008006" key="3">
    <source>
        <dbReference type="Google" id="ProtNLM"/>
    </source>
</evidence>
<protein>
    <recommendedName>
        <fullName evidence="3">Reverse transcriptase Ty1/copia-type domain-containing protein</fullName>
    </recommendedName>
</protein>
<reference evidence="1" key="1">
    <citation type="submission" date="2023-08" db="EMBL/GenBank/DDBJ databases">
        <title>A de novo genome assembly of Solanum verrucosum Schlechtendal, a Mexican diploid species geographically isolated from the other diploid A-genome species in potato relatives.</title>
        <authorList>
            <person name="Hosaka K."/>
        </authorList>
    </citation>
    <scope>NUCLEOTIDE SEQUENCE</scope>
    <source>
        <tissue evidence="1">Young leaves</tissue>
    </source>
</reference>
<proteinExistence type="predicted"/>
<dbReference type="Proteomes" id="UP001234989">
    <property type="component" value="Chromosome 7"/>
</dbReference>
<gene>
    <name evidence="1" type="ORF">MTR67_031952</name>
</gene>
<evidence type="ECO:0000313" key="2">
    <source>
        <dbReference type="Proteomes" id="UP001234989"/>
    </source>
</evidence>